<dbReference type="Proteomes" id="UP001497516">
    <property type="component" value="Chromosome 5"/>
</dbReference>
<dbReference type="AlphaFoldDB" id="A0AAV2EPT2"/>
<dbReference type="PANTHER" id="PTHR35317">
    <property type="entry name" value="OS04G0629600 PROTEIN"/>
    <property type="match status" value="1"/>
</dbReference>
<evidence type="ECO:0000259" key="2">
    <source>
        <dbReference type="PROSITE" id="PS50158"/>
    </source>
</evidence>
<keyword evidence="1" id="KW-0863">Zinc-finger</keyword>
<keyword evidence="4" id="KW-1185">Reference proteome</keyword>
<gene>
    <name evidence="3" type="ORF">LTRI10_LOCUS28886</name>
</gene>
<dbReference type="PANTHER" id="PTHR35317:SF23">
    <property type="entry name" value="OS04G0629600 PROTEIN"/>
    <property type="match status" value="1"/>
</dbReference>
<dbReference type="GO" id="GO:0008270">
    <property type="term" value="F:zinc ion binding"/>
    <property type="evidence" value="ECO:0007669"/>
    <property type="project" value="UniProtKB-KW"/>
</dbReference>
<evidence type="ECO:0000256" key="1">
    <source>
        <dbReference type="PROSITE-ProRule" id="PRU00047"/>
    </source>
</evidence>
<proteinExistence type="predicted"/>
<evidence type="ECO:0000313" key="3">
    <source>
        <dbReference type="EMBL" id="CAL1387934.1"/>
    </source>
</evidence>
<keyword evidence="1" id="KW-0862">Zinc</keyword>
<reference evidence="3 4" key="1">
    <citation type="submission" date="2024-04" db="EMBL/GenBank/DDBJ databases">
        <authorList>
            <person name="Fracassetti M."/>
        </authorList>
    </citation>
    <scope>NUCLEOTIDE SEQUENCE [LARGE SCALE GENOMIC DNA]</scope>
</reference>
<accession>A0AAV2EPT2</accession>
<dbReference type="InterPro" id="IPR036875">
    <property type="entry name" value="Znf_CCHC_sf"/>
</dbReference>
<dbReference type="GO" id="GO:0003676">
    <property type="term" value="F:nucleic acid binding"/>
    <property type="evidence" value="ECO:0007669"/>
    <property type="project" value="InterPro"/>
</dbReference>
<protein>
    <recommendedName>
        <fullName evidence="2">CCHC-type domain-containing protein</fullName>
    </recommendedName>
</protein>
<dbReference type="EMBL" id="OZ034818">
    <property type="protein sequence ID" value="CAL1387934.1"/>
    <property type="molecule type" value="Genomic_DNA"/>
</dbReference>
<dbReference type="Pfam" id="PF14223">
    <property type="entry name" value="Retrotran_gag_2"/>
    <property type="match status" value="1"/>
</dbReference>
<name>A0AAV2EPT2_9ROSI</name>
<organism evidence="3 4">
    <name type="scientific">Linum trigynum</name>
    <dbReference type="NCBI Taxonomy" id="586398"/>
    <lineage>
        <taxon>Eukaryota</taxon>
        <taxon>Viridiplantae</taxon>
        <taxon>Streptophyta</taxon>
        <taxon>Embryophyta</taxon>
        <taxon>Tracheophyta</taxon>
        <taxon>Spermatophyta</taxon>
        <taxon>Magnoliopsida</taxon>
        <taxon>eudicotyledons</taxon>
        <taxon>Gunneridae</taxon>
        <taxon>Pentapetalae</taxon>
        <taxon>rosids</taxon>
        <taxon>fabids</taxon>
        <taxon>Malpighiales</taxon>
        <taxon>Linaceae</taxon>
        <taxon>Linum</taxon>
    </lineage>
</organism>
<evidence type="ECO:0000313" key="4">
    <source>
        <dbReference type="Proteomes" id="UP001497516"/>
    </source>
</evidence>
<keyword evidence="1" id="KW-0479">Metal-binding</keyword>
<sequence>MMDSSFVQVGIPKFDGDFDYWSLLVENLLRSLEYWTVVCEGIKEPKAGAEISAAEEKVLEEMRLKDCKAKNYLFRSIDKMILKTITHKATAKELWDSMRTKFQGSARVRRAQLQALRRDFEMLEMKGGETVNQYFGRVMVFSNAMRSCGEAISDVQIVEKILRTLTEKFNYVVCAIEESKDIDTLSVDALQSSLIVHEQKFSRRVVDGDQALKVGFDDGRGRRTGRETFYDRGKGSVSFQGRGNFHKKGRGRDGRIWNRDTIECFKCHRLGHFRNECPIWFTQQTCCSSKNYDMKENVLLMAYVEEEKDVTADEVKENGEDDDNQSKMFFMENHLLESTYEVEVNISDGHHHVMMDFLEDCELESNESFRCTVNQRNDSISEVVGNTTNQKVQEKDSTAEVTTPAAWIGVGEINSLTDVVTSEVQCLTADDQVEKLNLWHKESLYVRHDGPTTMQREDLVGAATTCSTFRFGKQHRRIFPRRSQRIIDQKSRLVHTNRCGLVASSSNSEQRFLKFQQFKASIEKEFTEYTAYLRTGKRGRLVLNEHRSCNSSKKVLVSKDVLVNEANGFTWDLEALPELIMLVWNGCDEELGVLENDREAITLAAYTDYWAYNNLAKEVYMMQPQGFLVAGEEDQQTKFKIALYELLQVSRTKKCFIVAGLVHTVLYRNRLLEAVMRSQLFEEFIQSGHVVIMCRLMRYFQGVLVVHIAEGLVGFAARLVSLAAVFSAEIAGLLQVWAIKKWLTAAGFIKYLITCGLVKCSVDFAFTAAGDRVQVDTWYEKLFGSLWYLNGTLGYVIIYKREGLVMRFEGCNIKHYTDVMDKRRSMNCQESRGVVYGDYKKQHVEILFIIESEYVAATDYTIQYMWARWILKLMGWSMCVLMVGLKPLVDDSSSIKLSRSLCLCGRSKLNGRFSFQMDSLKEQGVILKLFGVSNWMAMKVGVLERLSSGVCEFFMCSKEIALEFLLEVL</sequence>
<feature type="domain" description="CCHC-type" evidence="2">
    <location>
        <begin position="264"/>
        <end position="278"/>
    </location>
</feature>
<dbReference type="PROSITE" id="PS50158">
    <property type="entry name" value="ZF_CCHC"/>
    <property type="match status" value="1"/>
</dbReference>
<dbReference type="SUPFAM" id="SSF57756">
    <property type="entry name" value="Retrovirus zinc finger-like domains"/>
    <property type="match status" value="1"/>
</dbReference>
<dbReference type="InterPro" id="IPR001878">
    <property type="entry name" value="Znf_CCHC"/>
</dbReference>